<protein>
    <submittedName>
        <fullName evidence="2">Serine protease spb1</fullName>
    </submittedName>
</protein>
<dbReference type="AlphaFoldDB" id="A0A150WDL6"/>
<dbReference type="Proteomes" id="UP000075391">
    <property type="component" value="Unassembled WGS sequence"/>
</dbReference>
<reference evidence="2 3" key="1">
    <citation type="submission" date="2016-03" db="EMBL/GenBank/DDBJ databases">
        <authorList>
            <person name="Ploux O."/>
        </authorList>
    </citation>
    <scope>NUCLEOTIDE SEQUENCE [LARGE SCALE GENOMIC DNA]</scope>
    <source>
        <strain evidence="2 3">BER2</strain>
    </source>
</reference>
<dbReference type="OrthoDB" id="5291637at2"/>
<evidence type="ECO:0000313" key="3">
    <source>
        <dbReference type="Proteomes" id="UP000075391"/>
    </source>
</evidence>
<dbReference type="GO" id="GO:0008233">
    <property type="term" value="F:peptidase activity"/>
    <property type="evidence" value="ECO:0007669"/>
    <property type="project" value="UniProtKB-KW"/>
</dbReference>
<name>A0A150WDL6_BDEBC</name>
<feature type="chain" id="PRO_5007572590" evidence="1">
    <location>
        <begin position="19"/>
        <end position="299"/>
    </location>
</feature>
<accession>A0A150WDL6</accession>
<keyword evidence="1" id="KW-0732">Signal</keyword>
<dbReference type="GO" id="GO:0006508">
    <property type="term" value="P:proteolysis"/>
    <property type="evidence" value="ECO:0007669"/>
    <property type="project" value="UniProtKB-KW"/>
</dbReference>
<feature type="signal peptide" evidence="1">
    <location>
        <begin position="1"/>
        <end position="18"/>
    </location>
</feature>
<dbReference type="PROSITE" id="PS51257">
    <property type="entry name" value="PROKAR_LIPOPROTEIN"/>
    <property type="match status" value="1"/>
</dbReference>
<dbReference type="EMBL" id="LUKF01000017">
    <property type="protein sequence ID" value="KYG61007.1"/>
    <property type="molecule type" value="Genomic_DNA"/>
</dbReference>
<gene>
    <name evidence="2" type="ORF">AZI85_08580</name>
</gene>
<dbReference type="RefSeq" id="WP_063244386.1">
    <property type="nucleotide sequence ID" value="NZ_LUKF01000017.1"/>
</dbReference>
<sequence>MKYFVSLLIFLNSSLSLAASCCGGSFSFPALILADDKAQVTSTYSYAQVSDEVLANGKWLRRQDGNLAQTLKLEGAALVSDSFQAGFSVPVMMKSADNSSDSSGVGDISLYLGHETFPERTYSRWKPKGLTFLQVTLPTSPSIYDSSITTATDIRGRGFYSVGGGVALMKAWATWDANYNGEIHYSLPRTISNEAYGGDVEVKPGFGTTQTVGLGWNRGDYRLGSALTYLYEDAIRLSGATSSDGTAQKNFTLGFSGSYMINLESALTVSYSDQSWIGNPVNSSLSKTINISYQQRWPR</sequence>
<keyword evidence="2" id="KW-0645">Protease</keyword>
<proteinExistence type="predicted"/>
<keyword evidence="2" id="KW-0378">Hydrolase</keyword>
<evidence type="ECO:0000313" key="2">
    <source>
        <dbReference type="EMBL" id="KYG61007.1"/>
    </source>
</evidence>
<evidence type="ECO:0000256" key="1">
    <source>
        <dbReference type="SAM" id="SignalP"/>
    </source>
</evidence>
<organism evidence="2 3">
    <name type="scientific">Bdellovibrio bacteriovorus</name>
    <dbReference type="NCBI Taxonomy" id="959"/>
    <lineage>
        <taxon>Bacteria</taxon>
        <taxon>Pseudomonadati</taxon>
        <taxon>Bdellovibrionota</taxon>
        <taxon>Bdellovibrionia</taxon>
        <taxon>Bdellovibrionales</taxon>
        <taxon>Pseudobdellovibrionaceae</taxon>
        <taxon>Bdellovibrio</taxon>
    </lineage>
</organism>
<comment type="caution">
    <text evidence="2">The sequence shown here is derived from an EMBL/GenBank/DDBJ whole genome shotgun (WGS) entry which is preliminary data.</text>
</comment>